<dbReference type="Gene3D" id="3.90.190.10">
    <property type="entry name" value="Protein tyrosine phosphatase superfamily"/>
    <property type="match status" value="1"/>
</dbReference>
<reference evidence="2 3" key="1">
    <citation type="submission" date="2020-07" db="EMBL/GenBank/DDBJ databases">
        <title>Sequencing the genomes of 1000 actinobacteria strains.</title>
        <authorList>
            <person name="Klenk H.-P."/>
        </authorList>
    </citation>
    <scope>NUCLEOTIDE SEQUENCE [LARGE SCALE GENOMIC DNA]</scope>
    <source>
        <strain evidence="2 3">DSM 18448</strain>
    </source>
</reference>
<dbReference type="SUPFAM" id="SSF52799">
    <property type="entry name" value="(Phosphotyrosine protein) phosphatases II"/>
    <property type="match status" value="1"/>
</dbReference>
<name>A0A852ZGG0_9ACTN</name>
<dbReference type="Pfam" id="PF13350">
    <property type="entry name" value="Y_phosphatase3"/>
    <property type="match status" value="1"/>
</dbReference>
<dbReference type="EMBL" id="JACBZH010000001">
    <property type="protein sequence ID" value="NYH90762.1"/>
    <property type="molecule type" value="Genomic_DNA"/>
</dbReference>
<evidence type="ECO:0000313" key="3">
    <source>
        <dbReference type="Proteomes" id="UP000579605"/>
    </source>
</evidence>
<organism evidence="2 3">
    <name type="scientific">Actinopolymorpha rutila</name>
    <dbReference type="NCBI Taxonomy" id="446787"/>
    <lineage>
        <taxon>Bacteria</taxon>
        <taxon>Bacillati</taxon>
        <taxon>Actinomycetota</taxon>
        <taxon>Actinomycetes</taxon>
        <taxon>Propionibacteriales</taxon>
        <taxon>Actinopolymorphaceae</taxon>
        <taxon>Actinopolymorpha</taxon>
    </lineage>
</organism>
<protein>
    <submittedName>
        <fullName evidence="2">Protein tyrosine/serine phosphatase</fullName>
    </submittedName>
</protein>
<accession>A0A852ZGG0</accession>
<dbReference type="PROSITE" id="PS00383">
    <property type="entry name" value="TYR_PHOSPHATASE_1"/>
    <property type="match status" value="1"/>
</dbReference>
<dbReference type="InterPro" id="IPR026893">
    <property type="entry name" value="Tyr/Ser_Pase_IphP-type"/>
</dbReference>
<keyword evidence="3" id="KW-1185">Reference proteome</keyword>
<dbReference type="RefSeq" id="WP_179788349.1">
    <property type="nucleotide sequence ID" value="NZ_BAAARR010000016.1"/>
</dbReference>
<dbReference type="AlphaFoldDB" id="A0A852ZGG0"/>
<evidence type="ECO:0000259" key="1">
    <source>
        <dbReference type="PROSITE" id="PS50056"/>
    </source>
</evidence>
<dbReference type="GO" id="GO:0004721">
    <property type="term" value="F:phosphoprotein phosphatase activity"/>
    <property type="evidence" value="ECO:0007669"/>
    <property type="project" value="InterPro"/>
</dbReference>
<gene>
    <name evidence="2" type="ORF">F4554_003400</name>
</gene>
<dbReference type="InterPro" id="IPR029021">
    <property type="entry name" value="Prot-tyrosine_phosphatase-like"/>
</dbReference>
<feature type="domain" description="Tyrosine specific protein phosphatases" evidence="1">
    <location>
        <begin position="103"/>
        <end position="150"/>
    </location>
</feature>
<dbReference type="PROSITE" id="PS50056">
    <property type="entry name" value="TYR_PHOSPHATASE_2"/>
    <property type="match status" value="1"/>
</dbReference>
<dbReference type="InterPro" id="IPR016130">
    <property type="entry name" value="Tyr_Pase_AS"/>
</dbReference>
<dbReference type="Proteomes" id="UP000579605">
    <property type="component" value="Unassembled WGS sequence"/>
</dbReference>
<proteinExistence type="predicted"/>
<dbReference type="InterPro" id="IPR000387">
    <property type="entry name" value="Tyr_Pase_dom"/>
</dbReference>
<evidence type="ECO:0000313" key="2">
    <source>
        <dbReference type="EMBL" id="NYH90762.1"/>
    </source>
</evidence>
<sequence length="239" mass="25511">MIDSKPPALEWPNCLNTRDLAGLPTRDGGRIRPGALIRSDNLTRLSTVGVEAVRAAGVTRIVDVRSPLECADDRSPFAGEPLYVNRPLARDGDPYDPAWPMERQYAEMLDQNPDLLAAAVAAVADAPPGGVVVHCHSGKDRSGMVVALVLTLVGVAADFVVADYTAVDQRMRDHLDDLLLLVADPVERGFLAESFSARPESMRSALGHLDARYGGAEAYLLFGGLTVAQAGALRSRLVG</sequence>
<comment type="caution">
    <text evidence="2">The sequence shown here is derived from an EMBL/GenBank/DDBJ whole genome shotgun (WGS) entry which is preliminary data.</text>
</comment>